<dbReference type="RefSeq" id="WP_006187596.1">
    <property type="nucleotide sequence ID" value="NZ_ACYH01000011.1"/>
</dbReference>
<organism evidence="2 3">
    <name type="scientific">Treponema vincentii ATCC 35580</name>
    <dbReference type="NCBI Taxonomy" id="596324"/>
    <lineage>
        <taxon>Bacteria</taxon>
        <taxon>Pseudomonadati</taxon>
        <taxon>Spirochaetota</taxon>
        <taxon>Spirochaetia</taxon>
        <taxon>Spirochaetales</taxon>
        <taxon>Treponemataceae</taxon>
        <taxon>Treponema</taxon>
    </lineage>
</organism>
<dbReference type="Gene3D" id="3.40.50.1010">
    <property type="entry name" value="5'-nuclease"/>
    <property type="match status" value="1"/>
</dbReference>
<reference evidence="2 3" key="1">
    <citation type="submission" date="2009-07" db="EMBL/GenBank/DDBJ databases">
        <authorList>
            <person name="Madupu R."/>
            <person name="Sebastian Y."/>
            <person name="Durkin A.S."/>
            <person name="Torralba M."/>
            <person name="Methe B."/>
            <person name="Sutton G.G."/>
            <person name="Strausberg R.L."/>
            <person name="Nelson K.E."/>
        </authorList>
    </citation>
    <scope>NUCLEOTIDE SEQUENCE [LARGE SCALE GENOMIC DNA]</scope>
    <source>
        <strain evidence="2 3">ATCC 35580</strain>
    </source>
</reference>
<dbReference type="InterPro" id="IPR029060">
    <property type="entry name" value="PIN-like_dom_sf"/>
</dbReference>
<evidence type="ECO:0000259" key="1">
    <source>
        <dbReference type="Pfam" id="PF13470"/>
    </source>
</evidence>
<comment type="caution">
    <text evidence="2">The sequence shown here is derived from an EMBL/GenBank/DDBJ whole genome shotgun (WGS) entry which is preliminary data.</text>
</comment>
<accession>C8PM51</accession>
<evidence type="ECO:0000313" key="3">
    <source>
        <dbReference type="Proteomes" id="UP000004509"/>
    </source>
</evidence>
<dbReference type="SUPFAM" id="SSF88723">
    <property type="entry name" value="PIN domain-like"/>
    <property type="match status" value="1"/>
</dbReference>
<dbReference type="InterPro" id="IPR002716">
    <property type="entry name" value="PIN_dom"/>
</dbReference>
<protein>
    <submittedName>
        <fullName evidence="2">Toxin-antitoxin system, toxin component, PIN family</fullName>
    </submittedName>
</protein>
<dbReference type="eggNOG" id="COG1848">
    <property type="taxonomic scope" value="Bacteria"/>
</dbReference>
<dbReference type="Proteomes" id="UP000004509">
    <property type="component" value="Unassembled WGS sequence"/>
</dbReference>
<dbReference type="AlphaFoldDB" id="C8PM51"/>
<dbReference type="Pfam" id="PF13470">
    <property type="entry name" value="PIN_3"/>
    <property type="match status" value="1"/>
</dbReference>
<proteinExistence type="predicted"/>
<sequence>MHVLIDTNVVLDVLLNRYPFAHDAITIFKLPESVAYKYISASAVTDIYYIAYRELRDKQKVKDIIIRLLSIIHIADISEEDILFALNSDWNDFEDSVQNAVAESHNFDAIITRNSADFKKSNVNILSPKDFLQFISKN</sequence>
<dbReference type="EMBL" id="ACYH01000011">
    <property type="protein sequence ID" value="EEV21268.1"/>
    <property type="molecule type" value="Genomic_DNA"/>
</dbReference>
<evidence type="ECO:0000313" key="2">
    <source>
        <dbReference type="EMBL" id="EEV21268.1"/>
    </source>
</evidence>
<gene>
    <name evidence="2" type="ORF">TREVI0001_0463</name>
</gene>
<dbReference type="STRING" id="596324.TREVI0001_0463"/>
<dbReference type="OrthoDB" id="9787727at2"/>
<name>C8PM51_9SPIR</name>
<dbReference type="GeneID" id="301461576"/>
<feature type="domain" description="PIN" evidence="1">
    <location>
        <begin position="3"/>
        <end position="115"/>
    </location>
</feature>